<sequence length="92" mass="10457">MPHSLVVAKFMPQRSAYWTSHYGREKAISLPTRPFLALRISQNDIGLDNQLREGDFLFAVSPQKPSGVNKGCYFALGSSLDGGRKFFFFFFF</sequence>
<accession>A0A9P6ZZU0</accession>
<keyword evidence="2" id="KW-1185">Reference proteome</keyword>
<reference evidence="1" key="1">
    <citation type="journal article" date="2020" name="New Phytol.">
        <title>Comparative genomics reveals dynamic genome evolution in host specialist ectomycorrhizal fungi.</title>
        <authorList>
            <person name="Lofgren L.A."/>
            <person name="Nguyen N.H."/>
            <person name="Vilgalys R."/>
            <person name="Ruytinx J."/>
            <person name="Liao H.L."/>
            <person name="Branco S."/>
            <person name="Kuo A."/>
            <person name="LaButti K."/>
            <person name="Lipzen A."/>
            <person name="Andreopoulos W."/>
            <person name="Pangilinan J."/>
            <person name="Riley R."/>
            <person name="Hundley H."/>
            <person name="Na H."/>
            <person name="Barry K."/>
            <person name="Grigoriev I.V."/>
            <person name="Stajich J.E."/>
            <person name="Kennedy P.G."/>
        </authorList>
    </citation>
    <scope>NUCLEOTIDE SEQUENCE</scope>
    <source>
        <strain evidence="1">DOB743</strain>
    </source>
</reference>
<organism evidence="1 2">
    <name type="scientific">Suillus placidus</name>
    <dbReference type="NCBI Taxonomy" id="48579"/>
    <lineage>
        <taxon>Eukaryota</taxon>
        <taxon>Fungi</taxon>
        <taxon>Dikarya</taxon>
        <taxon>Basidiomycota</taxon>
        <taxon>Agaricomycotina</taxon>
        <taxon>Agaricomycetes</taxon>
        <taxon>Agaricomycetidae</taxon>
        <taxon>Boletales</taxon>
        <taxon>Suillineae</taxon>
        <taxon>Suillaceae</taxon>
        <taxon>Suillus</taxon>
    </lineage>
</organism>
<dbReference type="OrthoDB" id="2689908at2759"/>
<evidence type="ECO:0000313" key="1">
    <source>
        <dbReference type="EMBL" id="KAG1779413.1"/>
    </source>
</evidence>
<dbReference type="Proteomes" id="UP000714275">
    <property type="component" value="Unassembled WGS sequence"/>
</dbReference>
<name>A0A9P6ZZU0_9AGAM</name>
<gene>
    <name evidence="1" type="ORF">EV702DRAFT_99782</name>
</gene>
<dbReference type="AlphaFoldDB" id="A0A9P6ZZU0"/>
<dbReference type="EMBL" id="JABBWD010000012">
    <property type="protein sequence ID" value="KAG1779413.1"/>
    <property type="molecule type" value="Genomic_DNA"/>
</dbReference>
<proteinExistence type="predicted"/>
<protein>
    <submittedName>
        <fullName evidence="1">Uncharacterized protein</fullName>
    </submittedName>
</protein>
<comment type="caution">
    <text evidence="1">The sequence shown here is derived from an EMBL/GenBank/DDBJ whole genome shotgun (WGS) entry which is preliminary data.</text>
</comment>
<evidence type="ECO:0000313" key="2">
    <source>
        <dbReference type="Proteomes" id="UP000714275"/>
    </source>
</evidence>